<keyword evidence="2 5" id="KW-0863">Zinc-finger</keyword>
<dbReference type="GO" id="GO:0005509">
    <property type="term" value="F:calcium ion binding"/>
    <property type="evidence" value="ECO:0007669"/>
    <property type="project" value="InterPro"/>
</dbReference>
<sequence length="333" mass="38763">MADKSLWDSFIPKAKVIGSFAKHCKDHNKERAELVKFVEHMVKDLKEDEEEIDITERYQFRVRKFSVVPVPKTRDVEYTLNKNGHDEYCFVCEEPFPHLSKDVYPCRVCTRAFHKNCVQLLKDSECSQFDKVTMDRRHTNSGWSCYRCANLSLLLTDKETSTLFEIFDEIDSNNDSYISQEEFVNYKNKTIHMASTDSGKQQIVLQFKKIDTDKDGRINWWEFLSHEARLILAKRSTDDLLDMLTEKEIVHAKAVFSHMDDDGDGLVTHTKALTAYRNWYKRFDVTDSSTLSLHADVAAKMVMDHDKKNKGTLTWVEFLTGQALYIVCGRPNL</sequence>
<feature type="domain" description="EF-hand" evidence="8">
    <location>
        <begin position="158"/>
        <end position="193"/>
    </location>
</feature>
<gene>
    <name evidence="9" type="ORF">MCOR_33212</name>
</gene>
<evidence type="ECO:0000313" key="9">
    <source>
        <dbReference type="EMBL" id="CAC5398887.1"/>
    </source>
</evidence>
<feature type="domain" description="Phorbol-ester/DAG-type" evidence="7">
    <location>
        <begin position="57"/>
        <end position="126"/>
    </location>
</feature>
<feature type="domain" description="PHD-type" evidence="6">
    <location>
        <begin position="86"/>
        <end position="151"/>
    </location>
</feature>
<evidence type="ECO:0000256" key="4">
    <source>
        <dbReference type="ARBA" id="ARBA00022837"/>
    </source>
</evidence>
<dbReference type="PROSITE" id="PS50016">
    <property type="entry name" value="ZF_PHD_2"/>
    <property type="match status" value="1"/>
</dbReference>
<dbReference type="InterPro" id="IPR031946">
    <property type="entry name" value="KIAA1045_Zf_RING"/>
</dbReference>
<dbReference type="Proteomes" id="UP000507470">
    <property type="component" value="Unassembled WGS sequence"/>
</dbReference>
<protein>
    <submittedName>
        <fullName evidence="9">Uncharacterized protein</fullName>
    </submittedName>
</protein>
<dbReference type="SMART" id="SM00054">
    <property type="entry name" value="EFh"/>
    <property type="match status" value="3"/>
</dbReference>
<reference evidence="9 10" key="1">
    <citation type="submission" date="2020-06" db="EMBL/GenBank/DDBJ databases">
        <authorList>
            <person name="Li R."/>
            <person name="Bekaert M."/>
        </authorList>
    </citation>
    <scope>NUCLEOTIDE SEQUENCE [LARGE SCALE GENOMIC DNA]</scope>
    <source>
        <strain evidence="10">wild</strain>
    </source>
</reference>
<dbReference type="InterPro" id="IPR011992">
    <property type="entry name" value="EF-hand-dom_pair"/>
</dbReference>
<proteinExistence type="predicted"/>
<evidence type="ECO:0000259" key="8">
    <source>
        <dbReference type="PROSITE" id="PS50222"/>
    </source>
</evidence>
<dbReference type="Pfam" id="PF16744">
    <property type="entry name" value="zf-RING_15"/>
    <property type="match status" value="1"/>
</dbReference>
<dbReference type="PROSITE" id="PS50222">
    <property type="entry name" value="EF_HAND_2"/>
    <property type="match status" value="1"/>
</dbReference>
<evidence type="ECO:0000256" key="2">
    <source>
        <dbReference type="ARBA" id="ARBA00022771"/>
    </source>
</evidence>
<dbReference type="PROSITE" id="PS00018">
    <property type="entry name" value="EF_HAND_1"/>
    <property type="match status" value="1"/>
</dbReference>
<dbReference type="PROSITE" id="PS50081">
    <property type="entry name" value="ZF_DAG_PE_2"/>
    <property type="match status" value="1"/>
</dbReference>
<evidence type="ECO:0000256" key="3">
    <source>
        <dbReference type="ARBA" id="ARBA00022833"/>
    </source>
</evidence>
<dbReference type="GO" id="GO:0008270">
    <property type="term" value="F:zinc ion binding"/>
    <property type="evidence" value="ECO:0007669"/>
    <property type="project" value="UniProtKB-KW"/>
</dbReference>
<dbReference type="InterPro" id="IPR018247">
    <property type="entry name" value="EF_Hand_1_Ca_BS"/>
</dbReference>
<dbReference type="EMBL" id="CACVKT020005969">
    <property type="protein sequence ID" value="CAC5398887.1"/>
    <property type="molecule type" value="Genomic_DNA"/>
</dbReference>
<dbReference type="SUPFAM" id="SSF47473">
    <property type="entry name" value="EF-hand"/>
    <property type="match status" value="1"/>
</dbReference>
<dbReference type="InterPro" id="IPR019787">
    <property type="entry name" value="Znf_PHD-finger"/>
</dbReference>
<dbReference type="InterPro" id="IPR002219">
    <property type="entry name" value="PKC_DAG/PE"/>
</dbReference>
<dbReference type="OrthoDB" id="9978298at2759"/>
<evidence type="ECO:0000256" key="5">
    <source>
        <dbReference type="PROSITE-ProRule" id="PRU00146"/>
    </source>
</evidence>
<keyword evidence="3" id="KW-0862">Zinc</keyword>
<dbReference type="InterPro" id="IPR013083">
    <property type="entry name" value="Znf_RING/FYVE/PHD"/>
</dbReference>
<dbReference type="AlphaFoldDB" id="A0A6J8CU10"/>
<dbReference type="Gene3D" id="3.30.40.10">
    <property type="entry name" value="Zinc/RING finger domain, C3HC4 (zinc finger)"/>
    <property type="match status" value="1"/>
</dbReference>
<dbReference type="InterPro" id="IPR011011">
    <property type="entry name" value="Znf_FYVE_PHD"/>
</dbReference>
<evidence type="ECO:0000256" key="1">
    <source>
        <dbReference type="ARBA" id="ARBA00022723"/>
    </source>
</evidence>
<keyword evidence="4" id="KW-0106">Calcium</keyword>
<keyword evidence="1" id="KW-0479">Metal-binding</keyword>
<keyword evidence="10" id="KW-1185">Reference proteome</keyword>
<dbReference type="Pfam" id="PF13499">
    <property type="entry name" value="EF-hand_7"/>
    <property type="match status" value="1"/>
</dbReference>
<evidence type="ECO:0000259" key="6">
    <source>
        <dbReference type="PROSITE" id="PS50016"/>
    </source>
</evidence>
<evidence type="ECO:0000259" key="7">
    <source>
        <dbReference type="PROSITE" id="PS50081"/>
    </source>
</evidence>
<evidence type="ECO:0000313" key="10">
    <source>
        <dbReference type="Proteomes" id="UP000507470"/>
    </source>
</evidence>
<accession>A0A6J8CU10</accession>
<organism evidence="9 10">
    <name type="scientific">Mytilus coruscus</name>
    <name type="common">Sea mussel</name>
    <dbReference type="NCBI Taxonomy" id="42192"/>
    <lineage>
        <taxon>Eukaryota</taxon>
        <taxon>Metazoa</taxon>
        <taxon>Spiralia</taxon>
        <taxon>Lophotrochozoa</taxon>
        <taxon>Mollusca</taxon>
        <taxon>Bivalvia</taxon>
        <taxon>Autobranchia</taxon>
        <taxon>Pteriomorphia</taxon>
        <taxon>Mytilida</taxon>
        <taxon>Mytiloidea</taxon>
        <taxon>Mytilidae</taxon>
        <taxon>Mytilinae</taxon>
        <taxon>Mytilus</taxon>
    </lineage>
</organism>
<dbReference type="Gene3D" id="1.10.238.10">
    <property type="entry name" value="EF-hand"/>
    <property type="match status" value="2"/>
</dbReference>
<dbReference type="InterPro" id="IPR002048">
    <property type="entry name" value="EF_hand_dom"/>
</dbReference>
<name>A0A6J8CU10_MYTCO</name>
<dbReference type="SUPFAM" id="SSF57903">
    <property type="entry name" value="FYVE/PHD zinc finger"/>
    <property type="match status" value="1"/>
</dbReference>